<evidence type="ECO:0000313" key="3">
    <source>
        <dbReference type="Proteomes" id="UP000091918"/>
    </source>
</evidence>
<feature type="signal peptide" evidence="1">
    <location>
        <begin position="1"/>
        <end position="20"/>
    </location>
</feature>
<name>A0A1B7NKA8_9EURO</name>
<evidence type="ECO:0000313" key="2">
    <source>
        <dbReference type="EMBL" id="OAX77269.1"/>
    </source>
</evidence>
<dbReference type="AlphaFoldDB" id="A0A1B7NKA8"/>
<gene>
    <name evidence="2" type="ORF">ACJ72_08435</name>
</gene>
<organism evidence="2 3">
    <name type="scientific">Emergomyces africanus</name>
    <dbReference type="NCBI Taxonomy" id="1955775"/>
    <lineage>
        <taxon>Eukaryota</taxon>
        <taxon>Fungi</taxon>
        <taxon>Dikarya</taxon>
        <taxon>Ascomycota</taxon>
        <taxon>Pezizomycotina</taxon>
        <taxon>Eurotiomycetes</taxon>
        <taxon>Eurotiomycetidae</taxon>
        <taxon>Onygenales</taxon>
        <taxon>Ajellomycetaceae</taxon>
        <taxon>Emergomyces</taxon>
    </lineage>
</organism>
<accession>A0A1B7NKA8</accession>
<protein>
    <submittedName>
        <fullName evidence="2">Uncharacterized protein</fullName>
    </submittedName>
</protein>
<dbReference type="PROSITE" id="PS51257">
    <property type="entry name" value="PROKAR_LIPOPROTEIN"/>
    <property type="match status" value="1"/>
</dbReference>
<keyword evidence="3" id="KW-1185">Reference proteome</keyword>
<proteinExistence type="predicted"/>
<feature type="chain" id="PRO_5008598062" evidence="1">
    <location>
        <begin position="21"/>
        <end position="159"/>
    </location>
</feature>
<sequence length="159" mass="17264">MRYSACIGLIHLLVAAGCSAAAVAPRPSHPSLPEGPKPTPVPDPASNMSFAFKLTTESGSTYWATSFLSAPDYYTVTASLSTVDASQVRWENSQVVFNTTEVGDMYFNFSNLTAELGIYMAILTRDGGLPNLHLSNSTTGDLLLYWDGAQENKFGWMRK</sequence>
<keyword evidence="1" id="KW-0732">Signal</keyword>
<dbReference type="Proteomes" id="UP000091918">
    <property type="component" value="Unassembled WGS sequence"/>
</dbReference>
<reference evidence="2 3" key="1">
    <citation type="submission" date="2015-07" db="EMBL/GenBank/DDBJ databases">
        <title>Emmonsia species relationships and genome sequence.</title>
        <authorList>
            <person name="Cuomo C.A."/>
            <person name="Schwartz I.S."/>
            <person name="Kenyon C."/>
            <person name="de Hoog G.S."/>
            <person name="Govender N.P."/>
            <person name="Botha A."/>
            <person name="Moreno L."/>
            <person name="de Vries M."/>
            <person name="Munoz J.F."/>
            <person name="Stielow J.B."/>
        </authorList>
    </citation>
    <scope>NUCLEOTIDE SEQUENCE [LARGE SCALE GENOMIC DNA]</scope>
    <source>
        <strain evidence="2 3">CBS 136260</strain>
    </source>
</reference>
<evidence type="ECO:0000256" key="1">
    <source>
        <dbReference type="SAM" id="SignalP"/>
    </source>
</evidence>
<dbReference type="EMBL" id="LGUA01002926">
    <property type="protein sequence ID" value="OAX77269.1"/>
    <property type="molecule type" value="Genomic_DNA"/>
</dbReference>
<comment type="caution">
    <text evidence="2">The sequence shown here is derived from an EMBL/GenBank/DDBJ whole genome shotgun (WGS) entry which is preliminary data.</text>
</comment>